<dbReference type="Pfam" id="PF02984">
    <property type="entry name" value="Cyclin_C"/>
    <property type="match status" value="1"/>
</dbReference>
<keyword evidence="3" id="KW-1185">Reference proteome</keyword>
<gene>
    <name evidence="2" type="ORF">HID58_001239</name>
</gene>
<proteinExistence type="predicted"/>
<feature type="domain" description="Cyclin C-terminal" evidence="1">
    <location>
        <begin position="11"/>
        <end position="65"/>
    </location>
</feature>
<protein>
    <recommendedName>
        <fullName evidence="1">Cyclin C-terminal domain-containing protein</fullName>
    </recommendedName>
</protein>
<accession>A0ABQ8EJX9</accession>
<dbReference type="Proteomes" id="UP000824890">
    <property type="component" value="Unassembled WGS sequence"/>
</dbReference>
<dbReference type="EMBL" id="JAGKQM010000001">
    <property type="protein sequence ID" value="KAH0941602.1"/>
    <property type="molecule type" value="Genomic_DNA"/>
</dbReference>
<organism evidence="2 3">
    <name type="scientific">Brassica napus</name>
    <name type="common">Rape</name>
    <dbReference type="NCBI Taxonomy" id="3708"/>
    <lineage>
        <taxon>Eukaryota</taxon>
        <taxon>Viridiplantae</taxon>
        <taxon>Streptophyta</taxon>
        <taxon>Embryophyta</taxon>
        <taxon>Tracheophyta</taxon>
        <taxon>Spermatophyta</taxon>
        <taxon>Magnoliopsida</taxon>
        <taxon>eudicotyledons</taxon>
        <taxon>Gunneridae</taxon>
        <taxon>Pentapetalae</taxon>
        <taxon>rosids</taxon>
        <taxon>malvids</taxon>
        <taxon>Brassicales</taxon>
        <taxon>Brassicaceae</taxon>
        <taxon>Brassiceae</taxon>
        <taxon>Brassica</taxon>
    </lineage>
</organism>
<evidence type="ECO:0000259" key="1">
    <source>
        <dbReference type="Pfam" id="PF02984"/>
    </source>
</evidence>
<evidence type="ECO:0000313" key="3">
    <source>
        <dbReference type="Proteomes" id="UP000824890"/>
    </source>
</evidence>
<dbReference type="Gene3D" id="1.10.472.10">
    <property type="entry name" value="Cyclin-like"/>
    <property type="match status" value="1"/>
</dbReference>
<evidence type="ECO:0000313" key="2">
    <source>
        <dbReference type="EMBL" id="KAH0941602.1"/>
    </source>
</evidence>
<dbReference type="InterPro" id="IPR004367">
    <property type="entry name" value="Cyclin_C-dom"/>
</dbReference>
<comment type="caution">
    <text evidence="2">The sequence shown here is derived from an EMBL/GenBank/DDBJ whole genome shotgun (WGS) entry which is preliminary data.</text>
</comment>
<sequence length="117" mass="13421">MDFFGIIGAKIIESLVTDTRFMSYIPSVFATAIMIHVIKDLKPREQVEYQSHQLMTLLKVNQHNPSKKRMMNWLDQDSPSGVSTLMTAQMVPGMSLLLQYHPLKSLRSRGEEYMSSK</sequence>
<name>A0ABQ8EJX9_BRANA</name>
<reference evidence="2 3" key="1">
    <citation type="submission" date="2021-05" db="EMBL/GenBank/DDBJ databases">
        <title>Genome Assembly of Synthetic Allotetraploid Brassica napus Reveals Homoeologous Exchanges between Subgenomes.</title>
        <authorList>
            <person name="Davis J.T."/>
        </authorList>
    </citation>
    <scope>NUCLEOTIDE SEQUENCE [LARGE SCALE GENOMIC DNA]</scope>
    <source>
        <strain evidence="3">cv. Da-Ae</strain>
        <tissue evidence="2">Seedling</tissue>
    </source>
</reference>